<dbReference type="Proteomes" id="UP000199409">
    <property type="component" value="Unassembled WGS sequence"/>
</dbReference>
<feature type="compositionally biased region" description="Polar residues" evidence="3">
    <location>
        <begin position="11"/>
        <end position="26"/>
    </location>
</feature>
<accession>A0A1H4B8T3</accession>
<dbReference type="NCBIfam" id="TIGR03018">
    <property type="entry name" value="pepcterm_TyrKin"/>
    <property type="match status" value="1"/>
</dbReference>
<keyword evidence="5" id="KW-0418">Kinase</keyword>
<dbReference type="Pfam" id="PF01656">
    <property type="entry name" value="CbiA"/>
    <property type="match status" value="1"/>
</dbReference>
<evidence type="ECO:0000313" key="6">
    <source>
        <dbReference type="Proteomes" id="UP000199409"/>
    </source>
</evidence>
<evidence type="ECO:0000256" key="1">
    <source>
        <dbReference type="ARBA" id="ARBA00022741"/>
    </source>
</evidence>
<dbReference type="Gene3D" id="3.40.50.300">
    <property type="entry name" value="P-loop containing nucleotide triphosphate hydrolases"/>
    <property type="match status" value="1"/>
</dbReference>
<protein>
    <submittedName>
        <fullName evidence="5">Non-specific protein-tyrosine kinase</fullName>
    </submittedName>
</protein>
<dbReference type="STRING" id="37625.SAMN05660420_02081"/>
<dbReference type="GO" id="GO:0005524">
    <property type="term" value="F:ATP binding"/>
    <property type="evidence" value="ECO:0007669"/>
    <property type="project" value="UniProtKB-KW"/>
</dbReference>
<feature type="domain" description="CobQ/CobB/MinD/ParA nucleotide binding" evidence="4">
    <location>
        <begin position="94"/>
        <end position="224"/>
    </location>
</feature>
<reference evidence="5 6" key="1">
    <citation type="submission" date="2016-10" db="EMBL/GenBank/DDBJ databases">
        <authorList>
            <person name="de Groot N.N."/>
        </authorList>
    </citation>
    <scope>NUCLEOTIDE SEQUENCE [LARGE SCALE GENOMIC DNA]</scope>
    <source>
        <strain evidence="5 6">DSM 7343</strain>
    </source>
</reference>
<name>A0A1H4B8T3_9BACT</name>
<sequence length="279" mass="31379">MSRIEEALKKVSSQRTRVNQNKSTLRNKVDDAAPIRPKTVKNMINSLLDVVPLKIDHLMLATARDEKTIVVEEFNKLRSTVIALTKGDKFLNTIMVTSTASEEGKSMTALNLAISLAKEQDHTVLLVDTDLRRPSVHKYLDINPKVGLVHCLRDNLPIEKALIKTGVGKLVILPAGEAVRDPLDMLSSNRMKEIVHELKDRYPERYVIFDTPPSHPFADAGVLASFLDATLFVVREGKANKDDVVKALEEFKDHNLLGVVYNDARVFFKTTSGYYYDYD</sequence>
<dbReference type="InterPro" id="IPR002586">
    <property type="entry name" value="CobQ/CobB/MinD/ParA_Nub-bd_dom"/>
</dbReference>
<keyword evidence="5" id="KW-0829">Tyrosine-protein kinase</keyword>
<dbReference type="NCBIfam" id="TIGR01007">
    <property type="entry name" value="eps_fam"/>
    <property type="match status" value="1"/>
</dbReference>
<evidence type="ECO:0000256" key="2">
    <source>
        <dbReference type="ARBA" id="ARBA00022840"/>
    </source>
</evidence>
<dbReference type="InterPro" id="IPR005702">
    <property type="entry name" value="Wzc-like_C"/>
</dbReference>
<keyword evidence="2" id="KW-0067">ATP-binding</keyword>
<keyword evidence="6" id="KW-1185">Reference proteome</keyword>
<dbReference type="InterPro" id="IPR050445">
    <property type="entry name" value="Bact_polysacc_biosynth/exp"/>
</dbReference>
<evidence type="ECO:0000313" key="5">
    <source>
        <dbReference type="EMBL" id="SEA44560.1"/>
    </source>
</evidence>
<proteinExistence type="predicted"/>
<dbReference type="GO" id="GO:0004713">
    <property type="term" value="F:protein tyrosine kinase activity"/>
    <property type="evidence" value="ECO:0007669"/>
    <property type="project" value="UniProtKB-KW"/>
</dbReference>
<keyword evidence="5" id="KW-0808">Transferase</keyword>
<dbReference type="AlphaFoldDB" id="A0A1H4B8T3"/>
<gene>
    <name evidence="5" type="ORF">SAMN05660420_02081</name>
</gene>
<feature type="region of interest" description="Disordered" evidence="3">
    <location>
        <begin position="9"/>
        <end position="28"/>
    </location>
</feature>
<evidence type="ECO:0000259" key="4">
    <source>
        <dbReference type="Pfam" id="PF01656"/>
    </source>
</evidence>
<dbReference type="OrthoDB" id="9812433at2"/>
<dbReference type="CDD" id="cd05387">
    <property type="entry name" value="BY-kinase"/>
    <property type="match status" value="1"/>
</dbReference>
<dbReference type="InterPro" id="IPR027417">
    <property type="entry name" value="P-loop_NTPase"/>
</dbReference>
<keyword evidence="1" id="KW-0547">Nucleotide-binding</keyword>
<evidence type="ECO:0000256" key="3">
    <source>
        <dbReference type="SAM" id="MobiDB-lite"/>
    </source>
</evidence>
<dbReference type="SUPFAM" id="SSF52540">
    <property type="entry name" value="P-loop containing nucleoside triphosphate hydrolases"/>
    <property type="match status" value="1"/>
</dbReference>
<organism evidence="5 6">
    <name type="scientific">Desulfuromusa kysingii</name>
    <dbReference type="NCBI Taxonomy" id="37625"/>
    <lineage>
        <taxon>Bacteria</taxon>
        <taxon>Pseudomonadati</taxon>
        <taxon>Thermodesulfobacteriota</taxon>
        <taxon>Desulfuromonadia</taxon>
        <taxon>Desulfuromonadales</taxon>
        <taxon>Geopsychrobacteraceae</taxon>
        <taxon>Desulfuromusa</taxon>
    </lineage>
</organism>
<dbReference type="PANTHER" id="PTHR32309:SF13">
    <property type="entry name" value="FERRIC ENTEROBACTIN TRANSPORT PROTEIN FEPE"/>
    <property type="match status" value="1"/>
</dbReference>
<dbReference type="EMBL" id="FNQN01000006">
    <property type="protein sequence ID" value="SEA44560.1"/>
    <property type="molecule type" value="Genomic_DNA"/>
</dbReference>
<dbReference type="PANTHER" id="PTHR32309">
    <property type="entry name" value="TYROSINE-PROTEIN KINASE"/>
    <property type="match status" value="1"/>
</dbReference>
<dbReference type="GO" id="GO:0005886">
    <property type="term" value="C:plasma membrane"/>
    <property type="evidence" value="ECO:0007669"/>
    <property type="project" value="TreeGrafter"/>
</dbReference>